<keyword evidence="1" id="KW-0067">ATP-binding</keyword>
<keyword evidence="1" id="KW-0547">Nucleotide-binding</keyword>
<sequence length="299" mass="33416">MKNNILAAILIILLLGVSCKEKSKTKKVDNHQAKEVSKKIPSLDLVWQTDSLLTTCEAVLYDKKLDVIYVANINNAPWEKDNNGFISIIDTKGNILELKWVEGLSGPKGMGVFNGKLYVNDIDRIVEIDIKSQKIINSYSVEGKPQLNDITISPEGIVYASGSNSNSIYVLENKTINILKMDKDGRLNGLLHQKEALFFADSGSQCFGIYDFKTNSSKILTEGVGHGDGVVRLKNGNFIVSNWKGQIFYLDATNWGKTLLLDTRENGIYAADIDYIPETQMLLVPTFFHNRVMSYKLNL</sequence>
<keyword evidence="2" id="KW-1185">Reference proteome</keyword>
<dbReference type="SUPFAM" id="SSF63829">
    <property type="entry name" value="Calcium-dependent phosphotriesterase"/>
    <property type="match status" value="1"/>
</dbReference>
<evidence type="ECO:0000313" key="1">
    <source>
        <dbReference type="EMBL" id="NMH87348.1"/>
    </source>
</evidence>
<name>A0ABX1RXE5_9FLAO</name>
<comment type="caution">
    <text evidence="1">The sequence shown here is derived from an EMBL/GenBank/DDBJ whole genome shotgun (WGS) entry which is preliminary data.</text>
</comment>
<protein>
    <submittedName>
        <fullName evidence="1">ATP-binding protein</fullName>
    </submittedName>
</protein>
<dbReference type="EMBL" id="JABBHF010000003">
    <property type="protein sequence ID" value="NMH87348.1"/>
    <property type="molecule type" value="Genomic_DNA"/>
</dbReference>
<organism evidence="1 2">
    <name type="scientific">Flavivirga algicola</name>
    <dbReference type="NCBI Taxonomy" id="2729136"/>
    <lineage>
        <taxon>Bacteria</taxon>
        <taxon>Pseudomonadati</taxon>
        <taxon>Bacteroidota</taxon>
        <taxon>Flavobacteriia</taxon>
        <taxon>Flavobacteriales</taxon>
        <taxon>Flavobacteriaceae</taxon>
        <taxon>Flavivirga</taxon>
    </lineage>
</organism>
<accession>A0ABX1RXE5</accession>
<dbReference type="Proteomes" id="UP000746690">
    <property type="component" value="Unassembled WGS sequence"/>
</dbReference>
<dbReference type="GO" id="GO:0005524">
    <property type="term" value="F:ATP binding"/>
    <property type="evidence" value="ECO:0007669"/>
    <property type="project" value="UniProtKB-KW"/>
</dbReference>
<reference evidence="1 2" key="1">
    <citation type="submission" date="2020-04" db="EMBL/GenBank/DDBJ databases">
        <title>A Flavivirga sp. nov.</title>
        <authorList>
            <person name="Sun X."/>
        </authorList>
    </citation>
    <scope>NUCLEOTIDE SEQUENCE [LARGE SCALE GENOMIC DNA]</scope>
    <source>
        <strain evidence="1 2">Y03</strain>
    </source>
</reference>
<dbReference type="InterPro" id="IPR015943">
    <property type="entry name" value="WD40/YVTN_repeat-like_dom_sf"/>
</dbReference>
<evidence type="ECO:0000313" key="2">
    <source>
        <dbReference type="Proteomes" id="UP000746690"/>
    </source>
</evidence>
<dbReference type="RefSeq" id="WP_169671746.1">
    <property type="nucleotide sequence ID" value="NZ_JABBHF010000003.1"/>
</dbReference>
<dbReference type="Gene3D" id="2.130.10.10">
    <property type="entry name" value="YVTN repeat-like/Quinoprotein amine dehydrogenase"/>
    <property type="match status" value="1"/>
</dbReference>
<proteinExistence type="predicted"/>
<dbReference type="PROSITE" id="PS51257">
    <property type="entry name" value="PROKAR_LIPOPROTEIN"/>
    <property type="match status" value="1"/>
</dbReference>
<gene>
    <name evidence="1" type="ORF">HHX25_07520</name>
</gene>